<dbReference type="Pfam" id="PF08666">
    <property type="entry name" value="SAF"/>
    <property type="match status" value="1"/>
</dbReference>
<sequence>MRRQTLIALGIAIFAGLIAVYLANTFLTATEERNNKKMTPVAVAAVPLQYGAQLTPDKIKFVEYPASAIPAGSFTNAAELIPANARRVALRPMAINEPIMADKVTGKGQGASIAALLADGKRAVSVRIDDVSGVAGFVQPNDAVDVLITRSLPSANNGQVTDVLLQNVRVLATDQQADNPEGKPSVARTATLEVDPLDAQKLALAQQAGSLSLVLRKPGAEQQLTAVQTVNLNDLRYGYTHAPGWQPVAQARPVRRVSAPVRRPAPRPVAAATPAPPLGTNVEVVRGTKGDTYTVGDYAG</sequence>
<dbReference type="SMART" id="SM00858">
    <property type="entry name" value="SAF"/>
    <property type="match status" value="1"/>
</dbReference>
<keyword evidence="1" id="KW-1133">Transmembrane helix</keyword>
<keyword evidence="1" id="KW-0812">Transmembrane</keyword>
<accession>A0ABT3JDU3</accession>
<feature type="transmembrane region" description="Helical" evidence="1">
    <location>
        <begin position="6"/>
        <end position="27"/>
    </location>
</feature>
<dbReference type="NCBIfam" id="TIGR03177">
    <property type="entry name" value="pilus_cpaB"/>
    <property type="match status" value="1"/>
</dbReference>
<reference evidence="3 4" key="1">
    <citation type="submission" date="2022-10" db="EMBL/GenBank/DDBJ databases">
        <title>Sphingomonas sp.</title>
        <authorList>
            <person name="Jin C."/>
        </authorList>
    </citation>
    <scope>NUCLEOTIDE SEQUENCE [LARGE SCALE GENOMIC DNA]</scope>
    <source>
        <strain evidence="3 4">BN140010</strain>
    </source>
</reference>
<gene>
    <name evidence="3" type="primary">cpaB</name>
    <name evidence="3" type="ORF">OMW55_05045</name>
</gene>
<proteinExistence type="predicted"/>
<keyword evidence="4" id="KW-1185">Reference proteome</keyword>
<evidence type="ECO:0000259" key="2">
    <source>
        <dbReference type="SMART" id="SM00858"/>
    </source>
</evidence>
<feature type="domain" description="SAF" evidence="2">
    <location>
        <begin position="39"/>
        <end position="105"/>
    </location>
</feature>
<dbReference type="InterPro" id="IPR017592">
    <property type="entry name" value="Pilus_assmbl_Flp-typ_CpaB"/>
</dbReference>
<evidence type="ECO:0000313" key="3">
    <source>
        <dbReference type="EMBL" id="MCW3797174.1"/>
    </source>
</evidence>
<dbReference type="InterPro" id="IPR013974">
    <property type="entry name" value="SAF"/>
</dbReference>
<organism evidence="3 4">
    <name type="scientific">Sphingomonas arvum</name>
    <dbReference type="NCBI Taxonomy" id="2992113"/>
    <lineage>
        <taxon>Bacteria</taxon>
        <taxon>Pseudomonadati</taxon>
        <taxon>Pseudomonadota</taxon>
        <taxon>Alphaproteobacteria</taxon>
        <taxon>Sphingomonadales</taxon>
        <taxon>Sphingomonadaceae</taxon>
        <taxon>Sphingomonas</taxon>
    </lineage>
</organism>
<dbReference type="CDD" id="cd11614">
    <property type="entry name" value="SAF_CpaB_FlgA_like"/>
    <property type="match status" value="1"/>
</dbReference>
<comment type="caution">
    <text evidence="3">The sequence shown here is derived from an EMBL/GenBank/DDBJ whole genome shotgun (WGS) entry which is preliminary data.</text>
</comment>
<name>A0ABT3JDU3_9SPHN</name>
<dbReference type="Proteomes" id="UP001526246">
    <property type="component" value="Unassembled WGS sequence"/>
</dbReference>
<evidence type="ECO:0000313" key="4">
    <source>
        <dbReference type="Proteomes" id="UP001526246"/>
    </source>
</evidence>
<dbReference type="RefSeq" id="WP_264881314.1">
    <property type="nucleotide sequence ID" value="NZ_JAPDOB010000001.1"/>
</dbReference>
<dbReference type="InterPro" id="IPR031571">
    <property type="entry name" value="RcpC_dom"/>
</dbReference>
<dbReference type="EMBL" id="JAPDOB010000001">
    <property type="protein sequence ID" value="MCW3797174.1"/>
    <property type="molecule type" value="Genomic_DNA"/>
</dbReference>
<protein>
    <submittedName>
        <fullName evidence="3">Flp pilus assembly protein CpaB</fullName>
    </submittedName>
</protein>
<evidence type="ECO:0000256" key="1">
    <source>
        <dbReference type="SAM" id="Phobius"/>
    </source>
</evidence>
<keyword evidence="1" id="KW-0472">Membrane</keyword>
<dbReference type="Pfam" id="PF16976">
    <property type="entry name" value="RcpC"/>
    <property type="match status" value="1"/>
</dbReference>